<evidence type="ECO:0000313" key="1">
    <source>
        <dbReference type="EMBL" id="KAL3618064.1"/>
    </source>
</evidence>
<proteinExistence type="predicted"/>
<comment type="caution">
    <text evidence="1">The sequence shown here is derived from an EMBL/GenBank/DDBJ whole genome shotgun (WGS) entry which is preliminary data.</text>
</comment>
<keyword evidence="2" id="KW-1185">Reference proteome</keyword>
<dbReference type="EMBL" id="JAVIJP010000081">
    <property type="protein sequence ID" value="KAL3618064.1"/>
    <property type="molecule type" value="Genomic_DNA"/>
</dbReference>
<gene>
    <name evidence="1" type="ORF">CASFOL_038385</name>
</gene>
<protein>
    <submittedName>
        <fullName evidence="1">Uncharacterized protein</fullName>
    </submittedName>
</protein>
<evidence type="ECO:0000313" key="2">
    <source>
        <dbReference type="Proteomes" id="UP001632038"/>
    </source>
</evidence>
<sequence>MQIEFTRRQGDKLIDCLGNISATLNQLCDLVQICK</sequence>
<accession>A0ABD3BLH3</accession>
<name>A0ABD3BLH3_9LAMI</name>
<reference evidence="2" key="1">
    <citation type="journal article" date="2024" name="IScience">
        <title>Strigolactones Initiate the Formation of Haustorium-like Structures in Castilleja.</title>
        <authorList>
            <person name="Buerger M."/>
            <person name="Peterson D."/>
            <person name="Chory J."/>
        </authorList>
    </citation>
    <scope>NUCLEOTIDE SEQUENCE [LARGE SCALE GENOMIC DNA]</scope>
</reference>
<dbReference type="AlphaFoldDB" id="A0ABD3BLH3"/>
<dbReference type="Proteomes" id="UP001632038">
    <property type="component" value="Unassembled WGS sequence"/>
</dbReference>
<organism evidence="1 2">
    <name type="scientific">Castilleja foliolosa</name>
    <dbReference type="NCBI Taxonomy" id="1961234"/>
    <lineage>
        <taxon>Eukaryota</taxon>
        <taxon>Viridiplantae</taxon>
        <taxon>Streptophyta</taxon>
        <taxon>Embryophyta</taxon>
        <taxon>Tracheophyta</taxon>
        <taxon>Spermatophyta</taxon>
        <taxon>Magnoliopsida</taxon>
        <taxon>eudicotyledons</taxon>
        <taxon>Gunneridae</taxon>
        <taxon>Pentapetalae</taxon>
        <taxon>asterids</taxon>
        <taxon>lamiids</taxon>
        <taxon>Lamiales</taxon>
        <taxon>Orobanchaceae</taxon>
        <taxon>Pedicularideae</taxon>
        <taxon>Castillejinae</taxon>
        <taxon>Castilleja</taxon>
    </lineage>
</organism>